<evidence type="ECO:0000313" key="2">
    <source>
        <dbReference type="Proteomes" id="UP000005408"/>
    </source>
</evidence>
<dbReference type="Gene3D" id="2.30.31.10">
    <property type="entry name" value="Transcriptional Coactivator Pc4, Chain A"/>
    <property type="match status" value="1"/>
</dbReference>
<evidence type="ECO:0000313" key="1">
    <source>
        <dbReference type="EnsemblMetazoa" id="G28941.1:cds"/>
    </source>
</evidence>
<keyword evidence="2" id="KW-1185">Reference proteome</keyword>
<dbReference type="GO" id="GO:0006355">
    <property type="term" value="P:regulation of DNA-templated transcription"/>
    <property type="evidence" value="ECO:0007669"/>
    <property type="project" value="InterPro"/>
</dbReference>
<accession>A0A8W8LP10</accession>
<proteinExistence type="predicted"/>
<sequence length="198" mass="22666">MARSLLVNMTETTAVENEPKSIHTERQTSQEEQCKISMDDFGDLFLTAVPFKEEINIHICYFKQSNGRYFATKKGVTFPLPRWVFTCPFTLGHVSTVDIRHFWKPEDAVDPVPTRKGVTLNKQKLTRLLQAAQEVRECVPELNDTELCAFSESHQTQLGMLSCPECTPFGYEPKETNMSMEYNASDTQDAWTIELDTE</sequence>
<name>A0A8W8LP10_MAGGI</name>
<dbReference type="InterPro" id="IPR009044">
    <property type="entry name" value="ssDNA-bd_transcriptional_reg"/>
</dbReference>
<organism evidence="1 2">
    <name type="scientific">Magallana gigas</name>
    <name type="common">Pacific oyster</name>
    <name type="synonym">Crassostrea gigas</name>
    <dbReference type="NCBI Taxonomy" id="29159"/>
    <lineage>
        <taxon>Eukaryota</taxon>
        <taxon>Metazoa</taxon>
        <taxon>Spiralia</taxon>
        <taxon>Lophotrochozoa</taxon>
        <taxon>Mollusca</taxon>
        <taxon>Bivalvia</taxon>
        <taxon>Autobranchia</taxon>
        <taxon>Pteriomorphia</taxon>
        <taxon>Ostreida</taxon>
        <taxon>Ostreoidea</taxon>
        <taxon>Ostreidae</taxon>
        <taxon>Magallana</taxon>
    </lineage>
</organism>
<dbReference type="GO" id="GO:0003677">
    <property type="term" value="F:DNA binding"/>
    <property type="evidence" value="ECO:0007669"/>
    <property type="project" value="InterPro"/>
</dbReference>
<dbReference type="EnsemblMetazoa" id="G28941.1">
    <property type="protein sequence ID" value="G28941.1:cds"/>
    <property type="gene ID" value="G28941"/>
</dbReference>
<dbReference type="SUPFAM" id="SSF54447">
    <property type="entry name" value="ssDNA-binding transcriptional regulator domain"/>
    <property type="match status" value="1"/>
</dbReference>
<dbReference type="Proteomes" id="UP000005408">
    <property type="component" value="Unassembled WGS sequence"/>
</dbReference>
<protein>
    <submittedName>
        <fullName evidence="1">Uncharacterized protein</fullName>
    </submittedName>
</protein>
<dbReference type="AlphaFoldDB" id="A0A8W8LP10"/>
<reference evidence="1" key="1">
    <citation type="submission" date="2022-08" db="UniProtKB">
        <authorList>
            <consortium name="EnsemblMetazoa"/>
        </authorList>
    </citation>
    <scope>IDENTIFICATION</scope>
    <source>
        <strain evidence="1">05x7-T-G4-1.051#20</strain>
    </source>
</reference>